<organism evidence="5 6">
    <name type="scientific">Cyphellophora europaea (strain CBS 101466)</name>
    <name type="common">Phialophora europaea</name>
    <dbReference type="NCBI Taxonomy" id="1220924"/>
    <lineage>
        <taxon>Eukaryota</taxon>
        <taxon>Fungi</taxon>
        <taxon>Dikarya</taxon>
        <taxon>Ascomycota</taxon>
        <taxon>Pezizomycotina</taxon>
        <taxon>Eurotiomycetes</taxon>
        <taxon>Chaetothyriomycetidae</taxon>
        <taxon>Chaetothyriales</taxon>
        <taxon>Cyphellophoraceae</taxon>
        <taxon>Cyphellophora</taxon>
    </lineage>
</organism>
<dbReference type="HOGENOM" id="CLU_090404_1_1_1"/>
<feature type="transmembrane region" description="Helical" evidence="4">
    <location>
        <begin position="136"/>
        <end position="154"/>
    </location>
</feature>
<dbReference type="InParanoid" id="W2RWE8"/>
<comment type="similarity">
    <text evidence="4">Belongs to the copper transporter (Ctr) (TC 1.A.56) family. SLC31A subfamily.</text>
</comment>
<keyword evidence="1 4" id="KW-0812">Transmembrane</keyword>
<dbReference type="AlphaFoldDB" id="W2RWE8"/>
<dbReference type="PANTHER" id="PTHR12483:SF120">
    <property type="entry name" value="HIGH-AFFINITY COPPER TRANSPORTER CTRA2"/>
    <property type="match status" value="1"/>
</dbReference>
<evidence type="ECO:0000256" key="2">
    <source>
        <dbReference type="ARBA" id="ARBA00022989"/>
    </source>
</evidence>
<dbReference type="InterPro" id="IPR007274">
    <property type="entry name" value="Cop_transporter"/>
</dbReference>
<dbReference type="RefSeq" id="XP_008716852.1">
    <property type="nucleotide sequence ID" value="XM_008718630.1"/>
</dbReference>
<reference evidence="5 6" key="1">
    <citation type="submission" date="2013-03" db="EMBL/GenBank/DDBJ databases">
        <title>The Genome Sequence of Phialophora europaea CBS 101466.</title>
        <authorList>
            <consortium name="The Broad Institute Genomics Platform"/>
            <person name="Cuomo C."/>
            <person name="de Hoog S."/>
            <person name="Gorbushina A."/>
            <person name="Walker B."/>
            <person name="Young S.K."/>
            <person name="Zeng Q."/>
            <person name="Gargeya S."/>
            <person name="Fitzgerald M."/>
            <person name="Haas B."/>
            <person name="Abouelleil A."/>
            <person name="Allen A.W."/>
            <person name="Alvarado L."/>
            <person name="Arachchi H.M."/>
            <person name="Berlin A.M."/>
            <person name="Chapman S.B."/>
            <person name="Gainer-Dewar J."/>
            <person name="Goldberg J."/>
            <person name="Griggs A."/>
            <person name="Gujja S."/>
            <person name="Hansen M."/>
            <person name="Howarth C."/>
            <person name="Imamovic A."/>
            <person name="Ireland A."/>
            <person name="Larimer J."/>
            <person name="McCowan C."/>
            <person name="Murphy C."/>
            <person name="Pearson M."/>
            <person name="Poon T.W."/>
            <person name="Priest M."/>
            <person name="Roberts A."/>
            <person name="Saif S."/>
            <person name="Shea T."/>
            <person name="Sisk P."/>
            <person name="Sykes S."/>
            <person name="Wortman J."/>
            <person name="Nusbaum C."/>
            <person name="Birren B."/>
        </authorList>
    </citation>
    <scope>NUCLEOTIDE SEQUENCE [LARGE SCALE GENOMIC DNA]</scope>
    <source>
        <strain evidence="5 6">CBS 101466</strain>
    </source>
</reference>
<dbReference type="STRING" id="1220924.W2RWE8"/>
<dbReference type="EMBL" id="KB822720">
    <property type="protein sequence ID" value="ETN40009.1"/>
    <property type="molecule type" value="Genomic_DNA"/>
</dbReference>
<evidence type="ECO:0000313" key="5">
    <source>
        <dbReference type="EMBL" id="ETN40009.1"/>
    </source>
</evidence>
<feature type="transmembrane region" description="Helical" evidence="4">
    <location>
        <begin position="41"/>
        <end position="61"/>
    </location>
</feature>
<evidence type="ECO:0000256" key="4">
    <source>
        <dbReference type="RuleBase" id="RU367022"/>
    </source>
</evidence>
<evidence type="ECO:0000256" key="1">
    <source>
        <dbReference type="ARBA" id="ARBA00022692"/>
    </source>
</evidence>
<dbReference type="PANTHER" id="PTHR12483">
    <property type="entry name" value="SOLUTE CARRIER FAMILY 31 COPPER TRANSPORTERS"/>
    <property type="match status" value="1"/>
</dbReference>
<sequence>MDRRHDSSEHGSDSMGGMAMFFTTSSHTPLYSESWTPSSTGAYAGTCIFLILLAITLRSLFAAKSVLEQRWAAQARNRKLVLVKGQESASERVENDPYAKFGSFIGANGAEERLKYVQADGRRALPFRLSTDVPRAALVMVIAAVSYLLMLAVMTMNVGYFLSVLAGVFVGEVAVGRYAAVDDH</sequence>
<dbReference type="VEuPathDB" id="FungiDB:HMPREF1541_04284"/>
<feature type="transmembrane region" description="Helical" evidence="4">
    <location>
        <begin position="160"/>
        <end position="180"/>
    </location>
</feature>
<keyword evidence="2 4" id="KW-1133">Transmembrane helix</keyword>
<keyword evidence="3 4" id="KW-0472">Membrane</keyword>
<comment type="subcellular location">
    <subcellularLocation>
        <location evidence="4">Membrane</location>
        <topology evidence="4">Multi-pass membrane protein</topology>
    </subcellularLocation>
</comment>
<accession>W2RWE8</accession>
<dbReference type="GO" id="GO:0005886">
    <property type="term" value="C:plasma membrane"/>
    <property type="evidence" value="ECO:0007669"/>
    <property type="project" value="TreeGrafter"/>
</dbReference>
<dbReference type="GeneID" id="19971623"/>
<keyword evidence="4" id="KW-0406">Ion transport</keyword>
<keyword evidence="6" id="KW-1185">Reference proteome</keyword>
<gene>
    <name evidence="5" type="ORF">HMPREF1541_04284</name>
</gene>
<keyword evidence="4" id="KW-0813">Transport</keyword>
<evidence type="ECO:0000256" key="3">
    <source>
        <dbReference type="ARBA" id="ARBA00023136"/>
    </source>
</evidence>
<proteinExistence type="inferred from homology"/>
<dbReference type="GO" id="GO:0005375">
    <property type="term" value="F:copper ion transmembrane transporter activity"/>
    <property type="evidence" value="ECO:0007669"/>
    <property type="project" value="UniProtKB-UniRule"/>
</dbReference>
<evidence type="ECO:0000313" key="6">
    <source>
        <dbReference type="Proteomes" id="UP000030752"/>
    </source>
</evidence>
<keyword evidence="4" id="KW-0187">Copper transport</keyword>
<dbReference type="Pfam" id="PF04145">
    <property type="entry name" value="Ctr"/>
    <property type="match status" value="1"/>
</dbReference>
<keyword evidence="4" id="KW-0186">Copper</keyword>
<protein>
    <recommendedName>
        <fullName evidence="4">Copper transport protein</fullName>
    </recommendedName>
</protein>
<name>W2RWE8_CYPE1</name>
<dbReference type="OrthoDB" id="73901at2759"/>
<dbReference type="Proteomes" id="UP000030752">
    <property type="component" value="Unassembled WGS sequence"/>
</dbReference>
<dbReference type="eggNOG" id="ENOG502S287">
    <property type="taxonomic scope" value="Eukaryota"/>
</dbReference>